<dbReference type="SUPFAM" id="SSF48452">
    <property type="entry name" value="TPR-like"/>
    <property type="match status" value="1"/>
</dbReference>
<dbReference type="InterPro" id="IPR011990">
    <property type="entry name" value="TPR-like_helical_dom_sf"/>
</dbReference>
<proteinExistence type="predicted"/>
<dbReference type="PANTHER" id="PTHR16305:SF28">
    <property type="entry name" value="GUANYLATE CYCLASE DOMAIN-CONTAINING PROTEIN"/>
    <property type="match status" value="1"/>
</dbReference>
<evidence type="ECO:0000313" key="4">
    <source>
        <dbReference type="EMBL" id="NAS23823.1"/>
    </source>
</evidence>
<dbReference type="Proteomes" id="UP000479526">
    <property type="component" value="Unassembled WGS sequence"/>
</dbReference>
<reference evidence="4 5" key="1">
    <citation type="submission" date="2020-01" db="EMBL/GenBank/DDBJ databases">
        <title>Herbidospora sp. NEAU-GS84 nov., a novel actinomycete isolated from soil.</title>
        <authorList>
            <person name="Han L."/>
        </authorList>
    </citation>
    <scope>NUCLEOTIDE SEQUENCE [LARGE SCALE GENOMIC DNA]</scope>
    <source>
        <strain evidence="4 5">NEAU-GS84</strain>
    </source>
</reference>
<keyword evidence="2" id="KW-0067">ATP-binding</keyword>
<keyword evidence="5" id="KW-1185">Reference proteome</keyword>
<dbReference type="SUPFAM" id="SSF52540">
    <property type="entry name" value="P-loop containing nucleoside triphosphate hydrolases"/>
    <property type="match status" value="1"/>
</dbReference>
<evidence type="ECO:0000259" key="3">
    <source>
        <dbReference type="PROSITE" id="PS50125"/>
    </source>
</evidence>
<dbReference type="GO" id="GO:0005737">
    <property type="term" value="C:cytoplasm"/>
    <property type="evidence" value="ECO:0007669"/>
    <property type="project" value="TreeGrafter"/>
</dbReference>
<dbReference type="Pfam" id="PF00211">
    <property type="entry name" value="Guanylate_cyc"/>
    <property type="match status" value="1"/>
</dbReference>
<evidence type="ECO:0000256" key="1">
    <source>
        <dbReference type="ARBA" id="ARBA00022741"/>
    </source>
</evidence>
<dbReference type="GO" id="GO:0004016">
    <property type="term" value="F:adenylate cyclase activity"/>
    <property type="evidence" value="ECO:0007669"/>
    <property type="project" value="UniProtKB-ARBA"/>
</dbReference>
<organism evidence="4 5">
    <name type="scientific">Herbidospora solisilvae</name>
    <dbReference type="NCBI Taxonomy" id="2696284"/>
    <lineage>
        <taxon>Bacteria</taxon>
        <taxon>Bacillati</taxon>
        <taxon>Actinomycetota</taxon>
        <taxon>Actinomycetes</taxon>
        <taxon>Streptosporangiales</taxon>
        <taxon>Streptosporangiaceae</taxon>
        <taxon>Herbidospora</taxon>
    </lineage>
</organism>
<dbReference type="GO" id="GO:0035556">
    <property type="term" value="P:intracellular signal transduction"/>
    <property type="evidence" value="ECO:0007669"/>
    <property type="project" value="InterPro"/>
</dbReference>
<dbReference type="InterPro" id="IPR041664">
    <property type="entry name" value="AAA_16"/>
</dbReference>
<evidence type="ECO:0000256" key="2">
    <source>
        <dbReference type="ARBA" id="ARBA00022840"/>
    </source>
</evidence>
<dbReference type="CDD" id="cd07302">
    <property type="entry name" value="CHD"/>
    <property type="match status" value="1"/>
</dbReference>
<sequence>MQGSRPARRHIVVLFIDLSGSTELAERLDPELLMQILERYYAGCREAIFANGGVIEKYIGDAIMAVFGIPLSREDDALRAVLAAHGAMRSVYELADQLERTVGVRIGAHVGVAFGEVMVVGNTGTDVRVIGDTVNTAARIQSAAKEGEILLGDDVARLVRQHAVMEEVPPLTLKGKKDPVRAWRLIDVEPDRAGDAGADTVPLIGRDEELAQLTRLHERVIRERLCGMATLLGVPGIGKSRLVREFLHRLPPGVRVLTGRCPSYGIGATYRPIAEMLEDVNGDWPAVAAAVGPDGERTLRALAGNGQTPGVAEIARAVRSFLEVMADNRPLVVVLDNLQWAEPTLLELVDDCVAWLTDVPVLFVCVARPEIYELRPGWGGGMACGMSLELGPLSGADVARLVQELCAERVEVMAHADEALHWRVAASSDGNPLFAELMLETLTEGDGSLPPTITALLGARLDRLGGDEREVLERAATIGQMFTLGQVEMLGPDLSSGTPSGPVRSLQRDRLVRRGSQPGAFEFTQTLTRETVYSLTSKEQRADWHRRLADWLGEQEAADDTPFRSWTSGDISRHLLAACRFTREVRPFDPLLDELTDRAATALIRDGGEALHRRDLPAAIALLERGREILPKGREEHRRLAILISDAELARGEAGKAAAALDAAEEMLPGDPRTALTCTIQREMLGLRTGRGTDPEALRDRLEQDDDLSWCRFHQLEAWTHIDAGRFGAADQALRDGVARARAMGDRYEEDRLLGGLCELVQWSPTPVGEGLVLCADLLERFVGDRALLVPVLLTKARLLGLSGGLAEARETLDTAAHYVDELDLGLPAIAVTQVRGLVESLAGDHEKARALFRDAAAALHAAGHGGAAATLEIYAARETLRMGDSGLAARELDRREGPRQLRGEVTALALRAAVAARSADHPEALRLADRAAELVAATDDLCLRGDVLVEVAQVRRAAGRDPSGALRDALDAYDDKGASLLAHRTRDLLGDL</sequence>
<dbReference type="PANTHER" id="PTHR16305">
    <property type="entry name" value="TESTICULAR SOLUBLE ADENYLYL CYCLASE"/>
    <property type="match status" value="1"/>
</dbReference>
<name>A0A7C9JFR0_9ACTN</name>
<comment type="caution">
    <text evidence="4">The sequence shown here is derived from an EMBL/GenBank/DDBJ whole genome shotgun (WGS) entry which is preliminary data.</text>
</comment>
<accession>A0A7C9JFR0</accession>
<dbReference type="SUPFAM" id="SSF55073">
    <property type="entry name" value="Nucleotide cyclase"/>
    <property type="match status" value="1"/>
</dbReference>
<dbReference type="Gene3D" id="3.40.50.300">
    <property type="entry name" value="P-loop containing nucleotide triphosphate hydrolases"/>
    <property type="match status" value="1"/>
</dbReference>
<dbReference type="PROSITE" id="PS50125">
    <property type="entry name" value="GUANYLATE_CYCLASE_2"/>
    <property type="match status" value="1"/>
</dbReference>
<gene>
    <name evidence="4" type="ORF">GT755_19250</name>
</gene>
<dbReference type="SMART" id="SM00044">
    <property type="entry name" value="CYCc"/>
    <property type="match status" value="1"/>
</dbReference>
<dbReference type="GO" id="GO:0005524">
    <property type="term" value="F:ATP binding"/>
    <property type="evidence" value="ECO:0007669"/>
    <property type="project" value="UniProtKB-KW"/>
</dbReference>
<dbReference type="EMBL" id="WXEW01000005">
    <property type="protein sequence ID" value="NAS23823.1"/>
    <property type="molecule type" value="Genomic_DNA"/>
</dbReference>
<dbReference type="InterPro" id="IPR027417">
    <property type="entry name" value="P-loop_NTPase"/>
</dbReference>
<dbReference type="Pfam" id="PF13191">
    <property type="entry name" value="AAA_16"/>
    <property type="match status" value="1"/>
</dbReference>
<protein>
    <submittedName>
        <fullName evidence="4">AAA family ATPase</fullName>
    </submittedName>
</protein>
<dbReference type="InterPro" id="IPR001054">
    <property type="entry name" value="A/G_cyclase"/>
</dbReference>
<feature type="domain" description="Guanylate cyclase" evidence="3">
    <location>
        <begin position="12"/>
        <end position="141"/>
    </location>
</feature>
<dbReference type="Gene3D" id="3.30.70.1230">
    <property type="entry name" value="Nucleotide cyclase"/>
    <property type="match status" value="1"/>
</dbReference>
<keyword evidence="1" id="KW-0547">Nucleotide-binding</keyword>
<dbReference type="InterPro" id="IPR029787">
    <property type="entry name" value="Nucleotide_cyclase"/>
</dbReference>
<dbReference type="GO" id="GO:0009190">
    <property type="term" value="P:cyclic nucleotide biosynthetic process"/>
    <property type="evidence" value="ECO:0007669"/>
    <property type="project" value="InterPro"/>
</dbReference>
<evidence type="ECO:0000313" key="5">
    <source>
        <dbReference type="Proteomes" id="UP000479526"/>
    </source>
</evidence>
<dbReference type="AlphaFoldDB" id="A0A7C9JFR0"/>